<keyword evidence="6" id="KW-0564">Palmitate</keyword>
<dbReference type="Pfam" id="PF25198">
    <property type="entry name" value="Spore_GerAC_N"/>
    <property type="match status" value="1"/>
</dbReference>
<feature type="signal peptide" evidence="8">
    <location>
        <begin position="1"/>
        <end position="20"/>
    </location>
</feature>
<keyword evidence="3" id="KW-0309">Germination</keyword>
<dbReference type="Gene3D" id="3.30.300.210">
    <property type="entry name" value="Nutrient germinant receptor protein C, domain 3"/>
    <property type="match status" value="1"/>
</dbReference>
<proteinExistence type="inferred from homology"/>
<dbReference type="RefSeq" id="WP_069034239.1">
    <property type="nucleotide sequence ID" value="NZ_MDKC01000023.1"/>
</dbReference>
<evidence type="ECO:0000256" key="2">
    <source>
        <dbReference type="ARBA" id="ARBA00007886"/>
    </source>
</evidence>
<sequence length="360" mass="41253">MKKYLLFFIICIALTLNGCALVPSANVNELNIIEAAGFDLPKPEQLKGTVVFPVFRPTGQIEFKVSSASGETIKKVRERLDSQMRYRLMAGQMRVVTFSLDLAKKGFFPIVDTFNRDPAVGNIIQLAIVDGESSDLLSLPQYKNENIALYLYDMLVHNSETGPFPYTDFSTFVYQYFEVGQDPYLPVLKIVDDKIKLNGFATFKRDKLITIIPWKYAFIFKGMKENYKQGLHQFKIDGDYVAIDNIKSKSKYDIKIKKGKPEFTIHMKLNARIQEYTGDKPIVLPKHIKQISKAIERDIEKDAKELISLLQKNNVDPIGFGSKLEAHYREFDEKKWEKQYSSAKIKVKVNLDILHTGIVE</sequence>
<evidence type="ECO:0000256" key="8">
    <source>
        <dbReference type="SAM" id="SignalP"/>
    </source>
</evidence>
<dbReference type="InterPro" id="IPR046953">
    <property type="entry name" value="Spore_GerAC-like_C"/>
</dbReference>
<evidence type="ECO:0008006" key="13">
    <source>
        <dbReference type="Google" id="ProtNLM"/>
    </source>
</evidence>
<reference evidence="11 12" key="1">
    <citation type="submission" date="2016-07" db="EMBL/GenBank/DDBJ databases">
        <authorList>
            <person name="Townsley L."/>
            <person name="Shank E.A."/>
        </authorList>
    </citation>
    <scope>NUCLEOTIDE SEQUENCE [LARGE SCALE GENOMIC DNA]</scope>
    <source>
        <strain evidence="11 12">CH01</strain>
    </source>
</reference>
<dbReference type="InterPro" id="IPR008844">
    <property type="entry name" value="Spore_GerAC-like"/>
</dbReference>
<accession>A0ABX2ZSP2</accession>
<gene>
    <name evidence="11" type="ORF">BED47_07435</name>
</gene>
<comment type="caution">
    <text evidence="11">The sequence shown here is derived from an EMBL/GenBank/DDBJ whole genome shotgun (WGS) entry which is preliminary data.</text>
</comment>
<dbReference type="InterPro" id="IPR038501">
    <property type="entry name" value="Spore_GerAC_C_sf"/>
</dbReference>
<evidence type="ECO:0000313" key="11">
    <source>
        <dbReference type="EMBL" id="ODG91479.1"/>
    </source>
</evidence>
<evidence type="ECO:0000256" key="4">
    <source>
        <dbReference type="ARBA" id="ARBA00022729"/>
    </source>
</evidence>
<keyword evidence="12" id="KW-1185">Reference proteome</keyword>
<dbReference type="PANTHER" id="PTHR35789:SF1">
    <property type="entry name" value="SPORE GERMINATION PROTEIN B3"/>
    <property type="match status" value="1"/>
</dbReference>
<name>A0ABX2ZSP2_9BACI</name>
<protein>
    <recommendedName>
        <fullName evidence="13">Spore germination protein</fullName>
    </recommendedName>
</protein>
<feature type="domain" description="Spore germination GerAC-like C-terminal" evidence="9">
    <location>
        <begin position="198"/>
        <end position="357"/>
    </location>
</feature>
<dbReference type="InterPro" id="IPR057336">
    <property type="entry name" value="GerAC_N"/>
</dbReference>
<dbReference type="PANTHER" id="PTHR35789">
    <property type="entry name" value="SPORE GERMINATION PROTEIN B3"/>
    <property type="match status" value="1"/>
</dbReference>
<evidence type="ECO:0000256" key="7">
    <source>
        <dbReference type="ARBA" id="ARBA00023288"/>
    </source>
</evidence>
<keyword evidence="7" id="KW-0449">Lipoprotein</keyword>
<evidence type="ECO:0000259" key="10">
    <source>
        <dbReference type="Pfam" id="PF25198"/>
    </source>
</evidence>
<dbReference type="NCBIfam" id="TIGR02887">
    <property type="entry name" value="spore_ger_x_C"/>
    <property type="match status" value="1"/>
</dbReference>
<comment type="subcellular location">
    <subcellularLocation>
        <location evidence="1">Membrane</location>
        <topology evidence="1">Lipid-anchor</topology>
    </subcellularLocation>
</comment>
<feature type="chain" id="PRO_5047230163" description="Spore germination protein" evidence="8">
    <location>
        <begin position="21"/>
        <end position="360"/>
    </location>
</feature>
<evidence type="ECO:0000259" key="9">
    <source>
        <dbReference type="Pfam" id="PF05504"/>
    </source>
</evidence>
<dbReference type="EMBL" id="MDKC01000023">
    <property type="protein sequence ID" value="ODG91479.1"/>
    <property type="molecule type" value="Genomic_DNA"/>
</dbReference>
<organism evidence="11 12">
    <name type="scientific">Gottfriedia luciferensis</name>
    <dbReference type="NCBI Taxonomy" id="178774"/>
    <lineage>
        <taxon>Bacteria</taxon>
        <taxon>Bacillati</taxon>
        <taxon>Bacillota</taxon>
        <taxon>Bacilli</taxon>
        <taxon>Bacillales</taxon>
        <taxon>Bacillaceae</taxon>
        <taxon>Gottfriedia</taxon>
    </lineage>
</organism>
<keyword evidence="4 8" id="KW-0732">Signal</keyword>
<dbReference type="Pfam" id="PF05504">
    <property type="entry name" value="Spore_GerAC"/>
    <property type="match status" value="1"/>
</dbReference>
<evidence type="ECO:0000313" key="12">
    <source>
        <dbReference type="Proteomes" id="UP000094580"/>
    </source>
</evidence>
<keyword evidence="5" id="KW-0472">Membrane</keyword>
<dbReference type="Proteomes" id="UP000094580">
    <property type="component" value="Unassembled WGS sequence"/>
</dbReference>
<feature type="domain" description="Spore germination protein N-terminal" evidence="10">
    <location>
        <begin position="26"/>
        <end position="190"/>
    </location>
</feature>
<evidence type="ECO:0000256" key="1">
    <source>
        <dbReference type="ARBA" id="ARBA00004635"/>
    </source>
</evidence>
<evidence type="ECO:0000256" key="3">
    <source>
        <dbReference type="ARBA" id="ARBA00022544"/>
    </source>
</evidence>
<evidence type="ECO:0000256" key="6">
    <source>
        <dbReference type="ARBA" id="ARBA00023139"/>
    </source>
</evidence>
<evidence type="ECO:0000256" key="5">
    <source>
        <dbReference type="ARBA" id="ARBA00023136"/>
    </source>
</evidence>
<comment type="similarity">
    <text evidence="2">Belongs to the GerABKC lipoprotein family.</text>
</comment>